<dbReference type="InterPro" id="IPR050124">
    <property type="entry name" value="tRNA_CCA-adding_enzyme"/>
</dbReference>
<dbReference type="Pfam" id="PF01966">
    <property type="entry name" value="HD"/>
    <property type="match status" value="1"/>
</dbReference>
<dbReference type="Gene3D" id="1.10.3090.10">
    <property type="entry name" value="cca-adding enzyme, domain 2"/>
    <property type="match status" value="1"/>
</dbReference>
<dbReference type="AlphaFoldDB" id="A0A371ASJ6"/>
<keyword evidence="4" id="KW-1185">Reference proteome</keyword>
<accession>A0A371ASJ6</accession>
<evidence type="ECO:0000256" key="1">
    <source>
        <dbReference type="ARBA" id="ARBA00022741"/>
    </source>
</evidence>
<dbReference type="GO" id="GO:0000166">
    <property type="term" value="F:nucleotide binding"/>
    <property type="evidence" value="ECO:0007669"/>
    <property type="project" value="UniProtKB-KW"/>
</dbReference>
<dbReference type="InterPro" id="IPR006675">
    <property type="entry name" value="HDIG_dom"/>
</dbReference>
<dbReference type="PANTHER" id="PTHR47545:SF2">
    <property type="entry name" value="CC-ADDING TRNA NUCLEOTIDYLTRANSFERASE"/>
    <property type="match status" value="1"/>
</dbReference>
<dbReference type="InterPro" id="IPR006674">
    <property type="entry name" value="HD_domain"/>
</dbReference>
<comment type="caution">
    <text evidence="3">The sequence shown here is derived from an EMBL/GenBank/DDBJ whole genome shotgun (WGS) entry which is preliminary data.</text>
</comment>
<sequence length="214" mass="25099">MLKEVNDKQIMKLFHSINGHLLQDDKPSEYLTKLSKDPEFNKYPYNMLLKLKTTEQSKVHHPEGNVWNHTLMVVDEAAKRKTESKDEEVFMWTALLHDIGKPETTKIRKGRITAYDHDKVGAKRTKEFLSAILEDRDFIQRVSNLVKYHMQVLYVLKDLPYKNVQGMQKDTDISEVALIGLCDRLGRTGSSEKEEEENIKLFIEKCKKYQIERE</sequence>
<gene>
    <name evidence="3" type="ORF">DWV06_14710</name>
</gene>
<evidence type="ECO:0000313" key="3">
    <source>
        <dbReference type="EMBL" id="RDU22531.1"/>
    </source>
</evidence>
<protein>
    <submittedName>
        <fullName evidence="3">HDIG domain-containing protein</fullName>
    </submittedName>
</protein>
<reference evidence="3 4" key="1">
    <citation type="submission" date="2018-07" db="EMBL/GenBank/DDBJ databases">
        <title>Anaerosacharophilus polymeroproducens gen. nov. sp. nov., an anaerobic bacterium isolated from salt field.</title>
        <authorList>
            <person name="Kim W."/>
            <person name="Yang S.-H."/>
            <person name="Oh J."/>
            <person name="Lee J.-H."/>
            <person name="Kwon K.K."/>
        </authorList>
    </citation>
    <scope>NUCLEOTIDE SEQUENCE [LARGE SCALE GENOMIC DNA]</scope>
    <source>
        <strain evidence="3 4">MCWD5</strain>
    </source>
</reference>
<feature type="domain" description="HD/PDEase" evidence="2">
    <location>
        <begin position="62"/>
        <end position="197"/>
    </location>
</feature>
<proteinExistence type="predicted"/>
<evidence type="ECO:0000313" key="4">
    <source>
        <dbReference type="Proteomes" id="UP000255036"/>
    </source>
</evidence>
<keyword evidence="1" id="KW-0547">Nucleotide-binding</keyword>
<evidence type="ECO:0000259" key="2">
    <source>
        <dbReference type="SMART" id="SM00471"/>
    </source>
</evidence>
<dbReference type="PANTHER" id="PTHR47545">
    <property type="entry name" value="MULTIFUNCTIONAL CCA PROTEIN"/>
    <property type="match status" value="1"/>
</dbReference>
<dbReference type="SMART" id="SM00471">
    <property type="entry name" value="HDc"/>
    <property type="match status" value="1"/>
</dbReference>
<name>A0A371ASJ6_9FIRM</name>
<dbReference type="CDD" id="cd00077">
    <property type="entry name" value="HDc"/>
    <property type="match status" value="1"/>
</dbReference>
<dbReference type="InterPro" id="IPR003607">
    <property type="entry name" value="HD/PDEase_dom"/>
</dbReference>
<dbReference type="NCBIfam" id="TIGR00277">
    <property type="entry name" value="HDIG"/>
    <property type="match status" value="1"/>
</dbReference>
<dbReference type="EMBL" id="QRCT01000049">
    <property type="protein sequence ID" value="RDU22531.1"/>
    <property type="molecule type" value="Genomic_DNA"/>
</dbReference>
<dbReference type="SUPFAM" id="SSF109604">
    <property type="entry name" value="HD-domain/PDEase-like"/>
    <property type="match status" value="1"/>
</dbReference>
<dbReference type="RefSeq" id="WP_115482941.1">
    <property type="nucleotide sequence ID" value="NZ_QRCT01000049.1"/>
</dbReference>
<dbReference type="Proteomes" id="UP000255036">
    <property type="component" value="Unassembled WGS sequence"/>
</dbReference>
<dbReference type="OrthoDB" id="9805698at2"/>
<organism evidence="3 4">
    <name type="scientific">Anaerosacchariphilus polymeriproducens</name>
    <dbReference type="NCBI Taxonomy" id="1812858"/>
    <lineage>
        <taxon>Bacteria</taxon>
        <taxon>Bacillati</taxon>
        <taxon>Bacillota</taxon>
        <taxon>Clostridia</taxon>
        <taxon>Lachnospirales</taxon>
        <taxon>Lachnospiraceae</taxon>
        <taxon>Anaerosacchariphilus</taxon>
    </lineage>
</organism>